<dbReference type="Gene3D" id="3.40.50.300">
    <property type="entry name" value="P-loop containing nucleotide triphosphate hydrolases"/>
    <property type="match status" value="1"/>
</dbReference>
<dbReference type="PANTHER" id="PTHR19871">
    <property type="entry name" value="BETA TRANSDUCIN-RELATED PROTEIN"/>
    <property type="match status" value="1"/>
</dbReference>
<feature type="region of interest" description="Disordered" evidence="1">
    <location>
        <begin position="352"/>
        <end position="372"/>
    </location>
</feature>
<dbReference type="PANTHER" id="PTHR19871:SF14">
    <property type="entry name" value="DUF4062 DOMAIN-CONTAINING PROTEIN"/>
    <property type="match status" value="1"/>
</dbReference>
<dbReference type="Proteomes" id="UP000095280">
    <property type="component" value="Unplaced"/>
</dbReference>
<dbReference type="SUPFAM" id="SSF52540">
    <property type="entry name" value="P-loop containing nucleoside triphosphate hydrolases"/>
    <property type="match status" value="1"/>
</dbReference>
<reference evidence="3" key="1">
    <citation type="submission" date="2016-11" db="UniProtKB">
        <authorList>
            <consortium name="WormBaseParasite"/>
        </authorList>
    </citation>
    <scope>IDENTIFICATION</scope>
</reference>
<organism evidence="2 3">
    <name type="scientific">Macrostomum lignano</name>
    <dbReference type="NCBI Taxonomy" id="282301"/>
    <lineage>
        <taxon>Eukaryota</taxon>
        <taxon>Metazoa</taxon>
        <taxon>Spiralia</taxon>
        <taxon>Lophotrochozoa</taxon>
        <taxon>Platyhelminthes</taxon>
        <taxon>Rhabditophora</taxon>
        <taxon>Macrostomorpha</taxon>
        <taxon>Macrostomida</taxon>
        <taxon>Macrostomidae</taxon>
        <taxon>Macrostomum</taxon>
    </lineage>
</organism>
<sequence length="973" mass="109553">MVLDGWRGLETVRRRSSGGRQIRTLKQDEEDDDLPELAAADRTAEPGPPPKPLTAVFRGSLDDLPAMPSKIVRIFTSSTFTEIHTRRSSTHALGVRDEATDDHMTTELCLREIKTCPESQRWPNFVVLLGQKYGYRPVPTLIDAQEFDMIVAAVRQGGAEKDAACLERWYKRDANIVPPVQVLQPISSILIHFNNKGMQKMMEAHQNEWWSTMSSMQVIFRQAADALFAQGKLDADQRHNYFMSVVEDLPEQCPRILSKKVSEDHSKTVSEDHSKQCPRNSVKTVFEDHSKKKCPRTIQNTCPRIIPNSVEDSFKKVSRTIPKTVFEDHFQKVSEDHSKTVVEDLSQNSCPRIIPNSVEDHSKKSRESVRTSSRILTAESNHRHTLAFLRQLEGISLENWRTARNFIDMSGPEVDREAQRLMGRSARSKNSGPIFCVFPQSVLDNSVFTAREYIDQFWRHFLHPAVKLIDRGARRNRLVSKDATLAEILPNTCLLFQGREADLQKIRNYCRDPDNRQIFIIYGDPGCGKTSLMAKSCGQHHEQQWQVVDKAISKCASPLFVKIVFDEITRWRSYDSPEKTVLSFNIFDGIMQLLSSASRTSTASYCVKERHLRVELEGQPLLGREGSQRLCIEYTCLPAGAHSSAALGREFAMNCARLPWLRRKVQTGRAWSTGTTAVLSSIPFRTWRFIRTLAASYLAWASVALGVPKPFAYSELQSQPLRSGKDVNFRERTGCTAATAASRTTAPRGQRLAYNLASSASCPSQLLKSWPNGALVMLANACQLNSLPSCQAQRFSSAGALLSDWTAWIAQNQRQGRVDSHANAFPLYKSPAIHHRAPNMLRAQRRDRLLALLRKLRKSSQPHPRVATAEAPDPLRSASCGHHNLYTRAVDLWSTRSEGHPVCLHGMQAAPVTAHLPQRCVSGEYKFYDMPREAEIRGVLINIGDLPCVYASRSGWSEFSHAPRLSELKNSAA</sequence>
<evidence type="ECO:0000313" key="3">
    <source>
        <dbReference type="WBParaSite" id="snap_masked-unitig_21996-processed-gene-0.0-mRNA-1"/>
    </source>
</evidence>
<feature type="compositionally biased region" description="Basic and acidic residues" evidence="1">
    <location>
        <begin position="358"/>
        <end position="369"/>
    </location>
</feature>
<feature type="region of interest" description="Disordered" evidence="1">
    <location>
        <begin position="13"/>
        <end position="34"/>
    </location>
</feature>
<keyword evidence="2" id="KW-1185">Reference proteome</keyword>
<accession>A0A1I8JNL4</accession>
<evidence type="ECO:0000256" key="1">
    <source>
        <dbReference type="SAM" id="MobiDB-lite"/>
    </source>
</evidence>
<evidence type="ECO:0000313" key="2">
    <source>
        <dbReference type="Proteomes" id="UP000095280"/>
    </source>
</evidence>
<dbReference type="AlphaFoldDB" id="A0A1I8JNL4"/>
<name>A0A1I8JNL4_9PLAT</name>
<proteinExistence type="predicted"/>
<dbReference type="InterPro" id="IPR027417">
    <property type="entry name" value="P-loop_NTPase"/>
</dbReference>
<dbReference type="InterPro" id="IPR052752">
    <property type="entry name" value="NACHT-WD_repeat"/>
</dbReference>
<protein>
    <submittedName>
        <fullName evidence="3">DUF4062 domain-containing protein</fullName>
    </submittedName>
</protein>
<dbReference type="WBParaSite" id="snap_masked-unitig_21996-processed-gene-0.0-mRNA-1">
    <property type="protein sequence ID" value="snap_masked-unitig_21996-processed-gene-0.0-mRNA-1"/>
    <property type="gene ID" value="snap_masked-unitig_21996-processed-gene-0.0"/>
</dbReference>